<dbReference type="EMBL" id="JBEAFC010000009">
    <property type="protein sequence ID" value="KAL1540814.1"/>
    <property type="molecule type" value="Genomic_DNA"/>
</dbReference>
<accession>A0ABD1G9K7</accession>
<name>A0ABD1G9K7_SALDI</name>
<reference evidence="2 3" key="1">
    <citation type="submission" date="2024-06" db="EMBL/GenBank/DDBJ databases">
        <title>A chromosome level genome sequence of Diviner's sage (Salvia divinorum).</title>
        <authorList>
            <person name="Ford S.A."/>
            <person name="Ro D.-K."/>
            <person name="Ness R.W."/>
            <person name="Phillips M.A."/>
        </authorList>
    </citation>
    <scope>NUCLEOTIDE SEQUENCE [LARGE SCALE GENOMIC DNA]</scope>
    <source>
        <strain evidence="2">SAF-2024a</strain>
        <tissue evidence="2">Leaf</tissue>
    </source>
</reference>
<dbReference type="AlphaFoldDB" id="A0ABD1G9K7"/>
<evidence type="ECO:0000259" key="1">
    <source>
        <dbReference type="Pfam" id="PF12776"/>
    </source>
</evidence>
<keyword evidence="3" id="KW-1185">Reference proteome</keyword>
<dbReference type="Proteomes" id="UP001567538">
    <property type="component" value="Unassembled WGS sequence"/>
</dbReference>
<comment type="caution">
    <text evidence="2">The sequence shown here is derived from an EMBL/GenBank/DDBJ whole genome shotgun (WGS) entry which is preliminary data.</text>
</comment>
<proteinExistence type="predicted"/>
<dbReference type="Pfam" id="PF12776">
    <property type="entry name" value="Myb_DNA-bind_3"/>
    <property type="match status" value="1"/>
</dbReference>
<sequence length="135" mass="16114">MALIVPPHNTFFYKSNWKPEVDSLLLRTVIRKKHDSQCKEPMFPRIFFQEAATVIEKDTSYIFVWDELYERLLFLNHHYTSFKELVKVQATHWNVHAHTVSAADKVWKAILKKNKLAAAYYYRDEPEFFATIDFV</sequence>
<gene>
    <name evidence="2" type="ORF">AAHA92_25112</name>
</gene>
<feature type="domain" description="Myb/SANT-like" evidence="1">
    <location>
        <begin position="16"/>
        <end position="109"/>
    </location>
</feature>
<evidence type="ECO:0000313" key="3">
    <source>
        <dbReference type="Proteomes" id="UP001567538"/>
    </source>
</evidence>
<organism evidence="2 3">
    <name type="scientific">Salvia divinorum</name>
    <name type="common">Maria pastora</name>
    <name type="synonym">Diviner's sage</name>
    <dbReference type="NCBI Taxonomy" id="28513"/>
    <lineage>
        <taxon>Eukaryota</taxon>
        <taxon>Viridiplantae</taxon>
        <taxon>Streptophyta</taxon>
        <taxon>Embryophyta</taxon>
        <taxon>Tracheophyta</taxon>
        <taxon>Spermatophyta</taxon>
        <taxon>Magnoliopsida</taxon>
        <taxon>eudicotyledons</taxon>
        <taxon>Gunneridae</taxon>
        <taxon>Pentapetalae</taxon>
        <taxon>asterids</taxon>
        <taxon>lamiids</taxon>
        <taxon>Lamiales</taxon>
        <taxon>Lamiaceae</taxon>
        <taxon>Nepetoideae</taxon>
        <taxon>Mentheae</taxon>
        <taxon>Salviinae</taxon>
        <taxon>Salvia</taxon>
        <taxon>Salvia subgen. Calosphace</taxon>
    </lineage>
</organism>
<protein>
    <recommendedName>
        <fullName evidence="1">Myb/SANT-like domain-containing protein</fullName>
    </recommendedName>
</protein>
<dbReference type="InterPro" id="IPR024752">
    <property type="entry name" value="Myb/SANT-like_dom"/>
</dbReference>
<evidence type="ECO:0000313" key="2">
    <source>
        <dbReference type="EMBL" id="KAL1540814.1"/>
    </source>
</evidence>